<feature type="transmembrane region" description="Helical" evidence="5">
    <location>
        <begin position="21"/>
        <end position="44"/>
    </location>
</feature>
<evidence type="ECO:0000256" key="2">
    <source>
        <dbReference type="ARBA" id="ARBA00022670"/>
    </source>
</evidence>
<evidence type="ECO:0000256" key="4">
    <source>
        <dbReference type="ARBA" id="ARBA00022825"/>
    </source>
</evidence>
<protein>
    <submittedName>
        <fullName evidence="7">Trypsin-like peptidase domain-containing protein</fullName>
    </submittedName>
</protein>
<name>A0ABS2DFU8_9BACI</name>
<dbReference type="InterPro" id="IPR001940">
    <property type="entry name" value="Peptidase_S1C"/>
</dbReference>
<sequence length="405" mass="43475">MGYYDQDYDHIRRKQKGNRNGFFIAGLVGAVLGALLIIFAVPAFDRANVPQYAAPEISGPTNDTSDAIPGQTVNVDVTSQVTKAVDIVSEAVVGVINIQTSGFWDELEEEGQEAGTGSGVIYKKEGGKAFIVTNHHVIEGATSVEISLKDGTRIPAEILGSDVFTDLGVLAVDAKEINVVAEFGNSENVRAGEPVIAIGNPLGLQFSGSVTQGIISGTERTIPQDFDGDGYVDWQSEVLQTDAAINPGNSGGALVNIQGQVIGINSMKIAQEAVEGIGLSIPTSIALPIIEDLERYGEVKRPYMGIGLKNLADISSYHWYQTLKLPKDVKAGVYIDEVSPLSPAAVAGLNQYDVIVALDGVEIKDALDLRKHLYNQKRIGDTMEVTFYRQGNKEKVTMKLVEDSY</sequence>
<dbReference type="InterPro" id="IPR001478">
    <property type="entry name" value="PDZ"/>
</dbReference>
<dbReference type="PANTHER" id="PTHR43343">
    <property type="entry name" value="PEPTIDASE S12"/>
    <property type="match status" value="1"/>
</dbReference>
<evidence type="ECO:0000256" key="3">
    <source>
        <dbReference type="ARBA" id="ARBA00022801"/>
    </source>
</evidence>
<dbReference type="InterPro" id="IPR051201">
    <property type="entry name" value="Chloro_Bact_Ser_Proteases"/>
</dbReference>
<evidence type="ECO:0000256" key="1">
    <source>
        <dbReference type="ARBA" id="ARBA00010541"/>
    </source>
</evidence>
<dbReference type="InterPro" id="IPR043504">
    <property type="entry name" value="Peptidase_S1_PA_chymotrypsin"/>
</dbReference>
<dbReference type="Gene3D" id="2.30.42.10">
    <property type="match status" value="1"/>
</dbReference>
<feature type="domain" description="PDZ" evidence="6">
    <location>
        <begin position="302"/>
        <end position="391"/>
    </location>
</feature>
<dbReference type="SUPFAM" id="SSF50494">
    <property type="entry name" value="Trypsin-like serine proteases"/>
    <property type="match status" value="1"/>
</dbReference>
<dbReference type="InterPro" id="IPR036034">
    <property type="entry name" value="PDZ_sf"/>
</dbReference>
<accession>A0ABS2DFU8</accession>
<comment type="caution">
    <text evidence="7">The sequence shown here is derived from an EMBL/GenBank/DDBJ whole genome shotgun (WGS) entry which is preliminary data.</text>
</comment>
<gene>
    <name evidence="7" type="ORF">JR050_04305</name>
</gene>
<dbReference type="RefSeq" id="WP_204202273.1">
    <property type="nucleotide sequence ID" value="NZ_JAFELM010000016.1"/>
</dbReference>
<keyword evidence="4" id="KW-0720">Serine protease</keyword>
<dbReference type="Pfam" id="PF13365">
    <property type="entry name" value="Trypsin_2"/>
    <property type="match status" value="1"/>
</dbReference>
<dbReference type="Proteomes" id="UP001518925">
    <property type="component" value="Unassembled WGS sequence"/>
</dbReference>
<dbReference type="Gene3D" id="2.40.10.10">
    <property type="entry name" value="Trypsin-like serine proteases"/>
    <property type="match status" value="2"/>
</dbReference>
<keyword evidence="2" id="KW-0645">Protease</keyword>
<evidence type="ECO:0000259" key="6">
    <source>
        <dbReference type="SMART" id="SM00228"/>
    </source>
</evidence>
<keyword evidence="5" id="KW-1133">Transmembrane helix</keyword>
<comment type="similarity">
    <text evidence="1">Belongs to the peptidase S1C family.</text>
</comment>
<dbReference type="EMBL" id="JAFELM010000016">
    <property type="protein sequence ID" value="MBM6616905.1"/>
    <property type="molecule type" value="Genomic_DNA"/>
</dbReference>
<evidence type="ECO:0000313" key="7">
    <source>
        <dbReference type="EMBL" id="MBM6616905.1"/>
    </source>
</evidence>
<keyword evidence="8" id="KW-1185">Reference proteome</keyword>
<keyword evidence="5" id="KW-0472">Membrane</keyword>
<keyword evidence="5" id="KW-0812">Transmembrane</keyword>
<dbReference type="SUPFAM" id="SSF50156">
    <property type="entry name" value="PDZ domain-like"/>
    <property type="match status" value="1"/>
</dbReference>
<dbReference type="Pfam" id="PF13180">
    <property type="entry name" value="PDZ_2"/>
    <property type="match status" value="1"/>
</dbReference>
<dbReference type="SMART" id="SM00228">
    <property type="entry name" value="PDZ"/>
    <property type="match status" value="1"/>
</dbReference>
<evidence type="ECO:0000256" key="5">
    <source>
        <dbReference type="SAM" id="Phobius"/>
    </source>
</evidence>
<reference evidence="7 8" key="1">
    <citation type="submission" date="2021-02" db="EMBL/GenBank/DDBJ databases">
        <title>Bacillus sp. RD4P76, an endophyte from a halophyte.</title>
        <authorList>
            <person name="Sun J.-Q."/>
        </authorList>
    </citation>
    <scope>NUCLEOTIDE SEQUENCE [LARGE SCALE GENOMIC DNA]</scope>
    <source>
        <strain evidence="7 8">RD4P76</strain>
    </source>
</reference>
<evidence type="ECO:0000313" key="8">
    <source>
        <dbReference type="Proteomes" id="UP001518925"/>
    </source>
</evidence>
<dbReference type="PANTHER" id="PTHR43343:SF3">
    <property type="entry name" value="PROTEASE DO-LIKE 8, CHLOROPLASTIC"/>
    <property type="match status" value="1"/>
</dbReference>
<proteinExistence type="inferred from homology"/>
<dbReference type="PRINTS" id="PR00834">
    <property type="entry name" value="PROTEASES2C"/>
</dbReference>
<dbReference type="InterPro" id="IPR009003">
    <property type="entry name" value="Peptidase_S1_PA"/>
</dbReference>
<keyword evidence="3" id="KW-0378">Hydrolase</keyword>
<organism evidence="7 8">
    <name type="scientific">Bacillus suaedaesalsae</name>
    <dbReference type="NCBI Taxonomy" id="2810349"/>
    <lineage>
        <taxon>Bacteria</taxon>
        <taxon>Bacillati</taxon>
        <taxon>Bacillota</taxon>
        <taxon>Bacilli</taxon>
        <taxon>Bacillales</taxon>
        <taxon>Bacillaceae</taxon>
        <taxon>Bacillus</taxon>
    </lineage>
</organism>